<dbReference type="OrthoDB" id="1003442at2"/>
<dbReference type="EMBL" id="CP032869">
    <property type="protein sequence ID" value="AYL94197.1"/>
    <property type="molecule type" value="Genomic_DNA"/>
</dbReference>
<evidence type="ECO:0000313" key="2">
    <source>
        <dbReference type="EMBL" id="AYL94197.1"/>
    </source>
</evidence>
<dbReference type="KEGG" id="muh:HYN43_002310"/>
<keyword evidence="3" id="KW-1185">Reference proteome</keyword>
<dbReference type="RefSeq" id="WP_119407916.1">
    <property type="nucleotide sequence ID" value="NZ_CP032869.1"/>
</dbReference>
<proteinExistence type="predicted"/>
<dbReference type="AlphaFoldDB" id="A0A494VHJ5"/>
<organism evidence="2 3">
    <name type="scientific">Mucilaginibacter celer</name>
    <dbReference type="NCBI Taxonomy" id="2305508"/>
    <lineage>
        <taxon>Bacteria</taxon>
        <taxon>Pseudomonadati</taxon>
        <taxon>Bacteroidota</taxon>
        <taxon>Sphingobacteriia</taxon>
        <taxon>Sphingobacteriales</taxon>
        <taxon>Sphingobacteriaceae</taxon>
        <taxon>Mucilaginibacter</taxon>
    </lineage>
</organism>
<gene>
    <name evidence="2" type="ORF">HYN43_002310</name>
</gene>
<evidence type="ECO:0000313" key="3">
    <source>
        <dbReference type="Proteomes" id="UP000270046"/>
    </source>
</evidence>
<dbReference type="InterPro" id="IPR041657">
    <property type="entry name" value="HTH_17"/>
</dbReference>
<feature type="domain" description="Helix-turn-helix" evidence="1">
    <location>
        <begin position="69"/>
        <end position="116"/>
    </location>
</feature>
<dbReference type="GO" id="GO:0003677">
    <property type="term" value="F:DNA binding"/>
    <property type="evidence" value="ECO:0007669"/>
    <property type="project" value="InterPro"/>
</dbReference>
<reference evidence="2 3" key="1">
    <citation type="submission" date="2018-10" db="EMBL/GenBank/DDBJ databases">
        <title>Genome sequencing of Mucilaginibacter sp. HYN0043.</title>
        <authorList>
            <person name="Kim M."/>
            <person name="Yi H."/>
        </authorList>
    </citation>
    <scope>NUCLEOTIDE SEQUENCE [LARGE SCALE GENOMIC DNA]</scope>
    <source>
        <strain evidence="2 3">HYN0043</strain>
    </source>
</reference>
<dbReference type="Proteomes" id="UP000270046">
    <property type="component" value="Chromosome"/>
</dbReference>
<accession>A0A494VHJ5</accession>
<dbReference type="NCBIfam" id="TIGR01764">
    <property type="entry name" value="excise"/>
    <property type="match status" value="1"/>
</dbReference>
<sequence length="186" mass="21307">MSSNIKVQRVCQYCGKDFEARTTVTKFCSTDCARRGYKERIRKGKIAKSEEEMKVVKSKPLNEIQAKSYLTVGDVATLLQSSEQAIYDMINSGRLAATNLGIRKTRILRADIDKLFNPPKMKPMIQDVPVKPLRISDCYTIAEAEYVSGMSSKAFYELIKKHNVRKMKQGKFVYVPKKEIHKLFNK</sequence>
<dbReference type="Pfam" id="PF12728">
    <property type="entry name" value="HTH_17"/>
    <property type="match status" value="1"/>
</dbReference>
<evidence type="ECO:0000259" key="1">
    <source>
        <dbReference type="Pfam" id="PF12728"/>
    </source>
</evidence>
<protein>
    <submittedName>
        <fullName evidence="2">Helix-turn-helix domain-containing protein</fullName>
    </submittedName>
</protein>
<dbReference type="InterPro" id="IPR010093">
    <property type="entry name" value="SinI_DNA-bd"/>
</dbReference>
<name>A0A494VHJ5_9SPHI</name>